<proteinExistence type="predicted"/>
<reference evidence="5" key="2">
    <citation type="submission" date="2025-08" db="UniProtKB">
        <authorList>
            <consortium name="Ensembl"/>
        </authorList>
    </citation>
    <scope>IDENTIFICATION</scope>
</reference>
<dbReference type="InterPro" id="IPR036116">
    <property type="entry name" value="FN3_sf"/>
</dbReference>
<dbReference type="GO" id="GO:0005886">
    <property type="term" value="C:plasma membrane"/>
    <property type="evidence" value="ECO:0007669"/>
    <property type="project" value="TreeGrafter"/>
</dbReference>
<keyword evidence="2" id="KW-0472">Membrane</keyword>
<dbReference type="GO" id="GO:0004896">
    <property type="term" value="F:cytokine receptor activity"/>
    <property type="evidence" value="ECO:0007669"/>
    <property type="project" value="TreeGrafter"/>
</dbReference>
<dbReference type="AlphaFoldDB" id="A0A665TU44"/>
<dbReference type="Gene3D" id="2.60.40.10">
    <property type="entry name" value="Immunoglobulins"/>
    <property type="match status" value="1"/>
</dbReference>
<dbReference type="OrthoDB" id="9946382at2759"/>
<dbReference type="InterPro" id="IPR003961">
    <property type="entry name" value="FN3_dom"/>
</dbReference>
<feature type="signal peptide" evidence="3">
    <location>
        <begin position="1"/>
        <end position="21"/>
    </location>
</feature>
<dbReference type="Proteomes" id="UP000472264">
    <property type="component" value="Chromosome 1"/>
</dbReference>
<feature type="chain" id="PRO_5025593092" evidence="3">
    <location>
        <begin position="22"/>
        <end position="392"/>
    </location>
</feature>
<keyword evidence="3" id="KW-0732">Signal</keyword>
<dbReference type="InterPro" id="IPR013783">
    <property type="entry name" value="Ig-like_fold"/>
</dbReference>
<evidence type="ECO:0000256" key="1">
    <source>
        <dbReference type="SAM" id="MobiDB-lite"/>
    </source>
</evidence>
<organism evidence="5 6">
    <name type="scientific">Echeneis naucrates</name>
    <name type="common">Live sharksucker</name>
    <dbReference type="NCBI Taxonomy" id="173247"/>
    <lineage>
        <taxon>Eukaryota</taxon>
        <taxon>Metazoa</taxon>
        <taxon>Chordata</taxon>
        <taxon>Craniata</taxon>
        <taxon>Vertebrata</taxon>
        <taxon>Euteleostomi</taxon>
        <taxon>Actinopterygii</taxon>
        <taxon>Neopterygii</taxon>
        <taxon>Teleostei</taxon>
        <taxon>Neoteleostei</taxon>
        <taxon>Acanthomorphata</taxon>
        <taxon>Carangaria</taxon>
        <taxon>Carangiformes</taxon>
        <taxon>Echeneidae</taxon>
        <taxon>Echeneis</taxon>
    </lineage>
</organism>
<dbReference type="Ensembl" id="ENSENLT00000009600.1">
    <property type="protein sequence ID" value="ENSENLP00000009156.1"/>
    <property type="gene ID" value="ENSENLG00000004448.1"/>
</dbReference>
<dbReference type="OMA" id="CKVEAWT"/>
<sequence>MRPHGVFTVLVLVLQLWAVSAVTVPPPTNLKLTCENVKATVSWDYEPDQPETSFIVHITSSAGNYTTETSEHHYDLTPFVWKSVEHFTGGHSVNVTAVRGGRKSRPAKSKTFSFVFGRSVGLQCNLSFPPVDVTKRGATNEVSFQNPLHFYKELQRAAEKNTNVVFEYNVSEDFSECRAGDPICRSESTEECVTLEGRLIDRTEVHYVMFNRTEQICLSASRDMQTVTLVILLCVFFIVVTLISVLICQTRAWILFEKHEPPPVLTLDGNTQVLHFMPQKEETNQLSIEDTIPLVAQNDRAELDHCGAERTLRSGAGPGPLQSGARAGPGPERSGARAGPGPLQSGARAGPERSRAGAGPERSRTGPERSRAGPGLHRWTKLGGSKRGFSRG</sequence>
<feature type="transmembrane region" description="Helical" evidence="2">
    <location>
        <begin position="227"/>
        <end position="248"/>
    </location>
</feature>
<dbReference type="Pfam" id="PF01108">
    <property type="entry name" value="Tissue_fac"/>
    <property type="match status" value="1"/>
</dbReference>
<evidence type="ECO:0000259" key="4">
    <source>
        <dbReference type="Pfam" id="PF01108"/>
    </source>
</evidence>
<evidence type="ECO:0000313" key="5">
    <source>
        <dbReference type="Ensembl" id="ENSENLP00000009156.1"/>
    </source>
</evidence>
<dbReference type="PANTHER" id="PTHR20859">
    <property type="entry name" value="INTERFERON/INTERLEUKIN RECEPTOR"/>
    <property type="match status" value="1"/>
</dbReference>
<feature type="domain" description="Fibronectin type-III" evidence="4">
    <location>
        <begin position="6"/>
        <end position="104"/>
    </location>
</feature>
<feature type="region of interest" description="Disordered" evidence="1">
    <location>
        <begin position="310"/>
        <end position="392"/>
    </location>
</feature>
<name>A0A665TU44_ECHNA</name>
<dbReference type="SUPFAM" id="SSF49265">
    <property type="entry name" value="Fibronectin type III"/>
    <property type="match status" value="1"/>
</dbReference>
<evidence type="ECO:0000313" key="6">
    <source>
        <dbReference type="Proteomes" id="UP000472264"/>
    </source>
</evidence>
<reference evidence="5" key="1">
    <citation type="submission" date="2021-04" db="EMBL/GenBank/DDBJ databases">
        <authorList>
            <consortium name="Wellcome Sanger Institute Data Sharing"/>
        </authorList>
    </citation>
    <scope>NUCLEOTIDE SEQUENCE [LARGE SCALE GENOMIC DNA]</scope>
</reference>
<reference evidence="5" key="3">
    <citation type="submission" date="2025-09" db="UniProtKB">
        <authorList>
            <consortium name="Ensembl"/>
        </authorList>
    </citation>
    <scope>IDENTIFICATION</scope>
</reference>
<evidence type="ECO:0000256" key="3">
    <source>
        <dbReference type="SAM" id="SignalP"/>
    </source>
</evidence>
<keyword evidence="2" id="KW-0812">Transmembrane</keyword>
<accession>A0A665TU44</accession>
<protein>
    <submittedName>
        <fullName evidence="5">Uncharacterized LOC115036253</fullName>
    </submittedName>
</protein>
<evidence type="ECO:0000256" key="2">
    <source>
        <dbReference type="SAM" id="Phobius"/>
    </source>
</evidence>
<keyword evidence="2" id="KW-1133">Transmembrane helix</keyword>
<dbReference type="InParanoid" id="A0A665TU44"/>
<feature type="compositionally biased region" description="Basic and acidic residues" evidence="1">
    <location>
        <begin position="350"/>
        <end position="371"/>
    </location>
</feature>
<keyword evidence="6" id="KW-1185">Reference proteome</keyword>
<dbReference type="PANTHER" id="PTHR20859:SF87">
    <property type="entry name" value="CYTOKINE RECEPTOR FAMILY MEMBER B13-RELATED"/>
    <property type="match status" value="1"/>
</dbReference>
<dbReference type="InterPro" id="IPR050650">
    <property type="entry name" value="Type-II_Cytokine-TF_Rcpt"/>
</dbReference>
<gene>
    <name evidence="5" type="primary">ifngr1</name>
</gene>